<dbReference type="Proteomes" id="UP000004995">
    <property type="component" value="Unassembled WGS sequence"/>
</dbReference>
<feature type="region of interest" description="Disordered" evidence="1">
    <location>
        <begin position="44"/>
        <end position="99"/>
    </location>
</feature>
<dbReference type="Gramene" id="KQK86778">
    <property type="protein sequence ID" value="KQK86778"/>
    <property type="gene ID" value="SETIT_038200mg"/>
</dbReference>
<accession>K4AH43</accession>
<feature type="region of interest" description="Disordered" evidence="1">
    <location>
        <begin position="1"/>
        <end position="21"/>
    </location>
</feature>
<feature type="compositionally biased region" description="Basic and acidic residues" evidence="1">
    <location>
        <begin position="44"/>
        <end position="54"/>
    </location>
</feature>
<dbReference type="EnsemblPlants" id="KQK86778">
    <property type="protein sequence ID" value="KQK86778"/>
    <property type="gene ID" value="SETIT_038200mg"/>
</dbReference>
<proteinExistence type="predicted"/>
<sequence>MKQQPTPNQPKEKGACPRTRRTRMSCWMTCSGWAGVRPRRRHGLVEPRRLRDRAPAGGAPLRPPPAGGCWRRCSSELEPRVEAEADSSGGRRRRQEGRR</sequence>
<organism evidence="2 3">
    <name type="scientific">Setaria italica</name>
    <name type="common">Foxtail millet</name>
    <name type="synonym">Panicum italicum</name>
    <dbReference type="NCBI Taxonomy" id="4555"/>
    <lineage>
        <taxon>Eukaryota</taxon>
        <taxon>Viridiplantae</taxon>
        <taxon>Streptophyta</taxon>
        <taxon>Embryophyta</taxon>
        <taxon>Tracheophyta</taxon>
        <taxon>Spermatophyta</taxon>
        <taxon>Magnoliopsida</taxon>
        <taxon>Liliopsida</taxon>
        <taxon>Poales</taxon>
        <taxon>Poaceae</taxon>
        <taxon>PACMAD clade</taxon>
        <taxon>Panicoideae</taxon>
        <taxon>Panicodae</taxon>
        <taxon>Paniceae</taxon>
        <taxon>Cenchrinae</taxon>
        <taxon>Setaria</taxon>
    </lineage>
</organism>
<name>K4AH43_SETIT</name>
<keyword evidence="3" id="KW-1185">Reference proteome</keyword>
<protein>
    <submittedName>
        <fullName evidence="2">Uncharacterized protein</fullName>
    </submittedName>
</protein>
<evidence type="ECO:0000313" key="3">
    <source>
        <dbReference type="Proteomes" id="UP000004995"/>
    </source>
</evidence>
<feature type="compositionally biased region" description="Basic and acidic residues" evidence="1">
    <location>
        <begin position="73"/>
        <end position="83"/>
    </location>
</feature>
<evidence type="ECO:0000313" key="2">
    <source>
        <dbReference type="EnsemblPlants" id="KQK86778"/>
    </source>
</evidence>
<reference evidence="3" key="1">
    <citation type="journal article" date="2012" name="Nat. Biotechnol.">
        <title>Reference genome sequence of the model plant Setaria.</title>
        <authorList>
            <person name="Bennetzen J.L."/>
            <person name="Schmutz J."/>
            <person name="Wang H."/>
            <person name="Percifield R."/>
            <person name="Hawkins J."/>
            <person name="Pontaroli A.C."/>
            <person name="Estep M."/>
            <person name="Feng L."/>
            <person name="Vaughn J.N."/>
            <person name="Grimwood J."/>
            <person name="Jenkins J."/>
            <person name="Barry K."/>
            <person name="Lindquist E."/>
            <person name="Hellsten U."/>
            <person name="Deshpande S."/>
            <person name="Wang X."/>
            <person name="Wu X."/>
            <person name="Mitros T."/>
            <person name="Triplett J."/>
            <person name="Yang X."/>
            <person name="Ye C.Y."/>
            <person name="Mauro-Herrera M."/>
            <person name="Wang L."/>
            <person name="Li P."/>
            <person name="Sharma M."/>
            <person name="Sharma R."/>
            <person name="Ronald P.C."/>
            <person name="Panaud O."/>
            <person name="Kellogg E.A."/>
            <person name="Brutnell T.P."/>
            <person name="Doust A.N."/>
            <person name="Tuskan G.A."/>
            <person name="Rokhsar D."/>
            <person name="Devos K.M."/>
        </authorList>
    </citation>
    <scope>NUCLEOTIDE SEQUENCE [LARGE SCALE GENOMIC DNA]</scope>
    <source>
        <strain evidence="3">cv. Yugu1</strain>
    </source>
</reference>
<dbReference type="AlphaFoldDB" id="K4AH43"/>
<reference evidence="2" key="2">
    <citation type="submission" date="2018-08" db="UniProtKB">
        <authorList>
            <consortium name="EnsemblPlants"/>
        </authorList>
    </citation>
    <scope>IDENTIFICATION</scope>
    <source>
        <strain evidence="2">Yugu1</strain>
    </source>
</reference>
<dbReference type="EMBL" id="AGNK02005331">
    <property type="status" value="NOT_ANNOTATED_CDS"/>
    <property type="molecule type" value="Genomic_DNA"/>
</dbReference>
<feature type="compositionally biased region" description="Basic residues" evidence="1">
    <location>
        <begin position="90"/>
        <end position="99"/>
    </location>
</feature>
<dbReference type="InParanoid" id="K4AH43"/>
<evidence type="ECO:0000256" key="1">
    <source>
        <dbReference type="SAM" id="MobiDB-lite"/>
    </source>
</evidence>
<dbReference type="HOGENOM" id="CLU_2324724_0_0_1"/>